<organism evidence="1 2">
    <name type="scientific">Amphritea japonica ATCC BAA-1530</name>
    <dbReference type="NCBI Taxonomy" id="1278309"/>
    <lineage>
        <taxon>Bacteria</taxon>
        <taxon>Pseudomonadati</taxon>
        <taxon>Pseudomonadota</taxon>
        <taxon>Gammaproteobacteria</taxon>
        <taxon>Oceanospirillales</taxon>
        <taxon>Oceanospirillaceae</taxon>
        <taxon>Amphritea</taxon>
    </lineage>
</organism>
<dbReference type="EMBL" id="AP014545">
    <property type="protein sequence ID" value="BBB27070.1"/>
    <property type="molecule type" value="Genomic_DNA"/>
</dbReference>
<sequence length="178" mass="20812">MYQEIINFWFSEIDNAQWFIKDVKFDQLIIERFSEIHTQAVACELFPWRKTASGSLAEIIVLDQFSRNMFRDTPQSFAHDTLALALAQSAIEKGFDTELSEEKRPFFYLPFMHSESLMIHTEAERLYAQLGNPSSAEFEHKHKVIIERFGRYPHRNEVLGRISTPEEKIFLTSPDSGF</sequence>
<dbReference type="RefSeq" id="WP_019620126.1">
    <property type="nucleotide sequence ID" value="NZ_AP014545.1"/>
</dbReference>
<evidence type="ECO:0000313" key="1">
    <source>
        <dbReference type="EMBL" id="BBB27070.1"/>
    </source>
</evidence>
<proteinExistence type="predicted"/>
<dbReference type="SUPFAM" id="SSF48452">
    <property type="entry name" value="TPR-like"/>
    <property type="match status" value="1"/>
</dbReference>
<reference evidence="1 2" key="1">
    <citation type="journal article" date="2008" name="Int. J. Syst. Evol. Microbiol.">
        <title>Amphritea japonica sp. nov. and Amphritea balenae sp. nov., isolated from the sediment adjacent to sperm whale carcasses off Kagoshima, Japan.</title>
        <authorList>
            <person name="Miyazaki M."/>
            <person name="Nogi Y."/>
            <person name="Fujiwara Y."/>
            <person name="Kawato M."/>
            <person name="Nagahama T."/>
            <person name="Kubokawa K."/>
            <person name="Horikoshi K."/>
        </authorList>
    </citation>
    <scope>NUCLEOTIDE SEQUENCE [LARGE SCALE GENOMIC DNA]</scope>
    <source>
        <strain evidence="1 2">ATCC BAA-1530</strain>
    </source>
</reference>
<dbReference type="Gene3D" id="1.25.40.10">
    <property type="entry name" value="Tetratricopeptide repeat domain"/>
    <property type="match status" value="1"/>
</dbReference>
<keyword evidence="2" id="KW-1185">Reference proteome</keyword>
<protein>
    <recommendedName>
        <fullName evidence="3">Transmembrane protein</fullName>
    </recommendedName>
</protein>
<dbReference type="AlphaFoldDB" id="A0A7R6ST91"/>
<evidence type="ECO:0000313" key="2">
    <source>
        <dbReference type="Proteomes" id="UP000595663"/>
    </source>
</evidence>
<evidence type="ECO:0008006" key="3">
    <source>
        <dbReference type="Google" id="ProtNLM"/>
    </source>
</evidence>
<gene>
    <name evidence="1" type="ORF">AMJAP_2481</name>
</gene>
<dbReference type="Gene3D" id="1.20.58.320">
    <property type="entry name" value="TPR-like"/>
    <property type="match status" value="1"/>
</dbReference>
<name>A0A7R6ST91_9GAMM</name>
<dbReference type="KEGG" id="ajp:AMJAP_2481"/>
<dbReference type="InterPro" id="IPR010323">
    <property type="entry name" value="DUF924"/>
</dbReference>
<dbReference type="Proteomes" id="UP000595663">
    <property type="component" value="Chromosome"/>
</dbReference>
<accession>A0A7R6ST91</accession>
<dbReference type="Pfam" id="PF06041">
    <property type="entry name" value="DUF924"/>
    <property type="match status" value="1"/>
</dbReference>
<dbReference type="InterPro" id="IPR011990">
    <property type="entry name" value="TPR-like_helical_dom_sf"/>
</dbReference>